<evidence type="ECO:0000256" key="2">
    <source>
        <dbReference type="ARBA" id="ARBA00022448"/>
    </source>
</evidence>
<evidence type="ECO:0000256" key="6">
    <source>
        <dbReference type="ARBA" id="ARBA00023136"/>
    </source>
</evidence>
<comment type="similarity">
    <text evidence="8 9">Belongs to the TonB-dependent receptor family.</text>
</comment>
<evidence type="ECO:0000313" key="14">
    <source>
        <dbReference type="Proteomes" id="UP000319980"/>
    </source>
</evidence>
<keyword evidence="4 8" id="KW-0812">Transmembrane</keyword>
<dbReference type="PANTHER" id="PTHR47234:SF2">
    <property type="entry name" value="TONB-DEPENDENT RECEPTOR"/>
    <property type="match status" value="1"/>
</dbReference>
<keyword evidence="7 8" id="KW-0998">Cell outer membrane</keyword>
<keyword evidence="3 8" id="KW-1134">Transmembrane beta strand</keyword>
<protein>
    <submittedName>
        <fullName evidence="13">TonB-dependent receptor</fullName>
    </submittedName>
</protein>
<comment type="caution">
    <text evidence="13">The sequence shown here is derived from an EMBL/GenBank/DDBJ whole genome shotgun (WGS) entry which is preliminary data.</text>
</comment>
<evidence type="ECO:0000256" key="7">
    <source>
        <dbReference type="ARBA" id="ARBA00023237"/>
    </source>
</evidence>
<evidence type="ECO:0000256" key="3">
    <source>
        <dbReference type="ARBA" id="ARBA00022452"/>
    </source>
</evidence>
<dbReference type="PROSITE" id="PS52016">
    <property type="entry name" value="TONB_DEPENDENT_REC_3"/>
    <property type="match status" value="1"/>
</dbReference>
<dbReference type="Gene3D" id="2.170.130.10">
    <property type="entry name" value="TonB-dependent receptor, plug domain"/>
    <property type="match status" value="1"/>
</dbReference>
<dbReference type="PANTHER" id="PTHR47234">
    <property type="match status" value="1"/>
</dbReference>
<keyword evidence="6 8" id="KW-0472">Membrane</keyword>
<dbReference type="InterPro" id="IPR000531">
    <property type="entry name" value="Beta-barrel_TonB"/>
</dbReference>
<feature type="domain" description="TonB-dependent receptor-like beta-barrel" evidence="11">
    <location>
        <begin position="385"/>
        <end position="918"/>
    </location>
</feature>
<dbReference type="Pfam" id="PF07715">
    <property type="entry name" value="Plug"/>
    <property type="match status" value="1"/>
</dbReference>
<evidence type="ECO:0000256" key="9">
    <source>
        <dbReference type="RuleBase" id="RU003357"/>
    </source>
</evidence>
<dbReference type="InterPro" id="IPR012910">
    <property type="entry name" value="Plug_dom"/>
</dbReference>
<feature type="signal peptide" evidence="10">
    <location>
        <begin position="1"/>
        <end position="31"/>
    </location>
</feature>
<dbReference type="Pfam" id="PF00593">
    <property type="entry name" value="TonB_dep_Rec_b-barrel"/>
    <property type="match status" value="1"/>
</dbReference>
<name>A0A5C5UBI1_9GAMM</name>
<gene>
    <name evidence="13" type="ORF">FQY83_00745</name>
</gene>
<evidence type="ECO:0000259" key="11">
    <source>
        <dbReference type="Pfam" id="PF00593"/>
    </source>
</evidence>
<evidence type="ECO:0000256" key="5">
    <source>
        <dbReference type="ARBA" id="ARBA00023077"/>
    </source>
</evidence>
<evidence type="ECO:0000313" key="13">
    <source>
        <dbReference type="EMBL" id="TWT23217.1"/>
    </source>
</evidence>
<dbReference type="AlphaFoldDB" id="A0A5C5UBI1"/>
<dbReference type="Proteomes" id="UP000319980">
    <property type="component" value="Unassembled WGS sequence"/>
</dbReference>
<sequence>MRGNTNKRNVFKKLPLFVAVAGCLYGTVAMAQEQAAEPQEAEQAEAEAQPQTRATELEKITVTGSLLRRVEYDTTSPVQVITADTNVSVGQVDTAEFLQKSSVAAGSTQISHQFAGFVVEGGTGGQSVDLRGLGAQRSLVLLNGHRPGPAGTRGQVGAFDLNVVPSSILQRVEIVKDGSSSIYGSDAVAGVVNLITRKNIDRPEITVSTRAPFNGGGEVFNLSAANGWNFDNGSIVLAGEYYLHKPLKFGDRRFLRCAEDLVWDANGNRIDREDRSINAGTRLEGCLNNGIINGVDDYFTGVRYVPSQDGSTIGLLPGYVPNVSTNYANSPRAGHMQVLASELWNDVQLIDRQERFNVFASSSFSFGNVNWDTEVLLNRRTTDTHRMRQFFPIVEGPVPSGYAMPIMPYNSDQSIEVNYGYINTGLDGLFGFTDTWAWQADLSYSRSDGDYSVGAISTALTGDLGRANSGTTRIDYFQPCILSGACMDQLEAAIGKWHTGNTVYDQLVFSGVVTGELFNLPAGAVGAAIGVEYRDFSIHDQPSEMELSGDLWGQSSAQVTKGEDKVKEIYTEIEVPLLKGVPAFESLVWNVSGRWFDYDSVGDSDKVWKTGLSWQIVPSFRVRATKGTSYRAPGLYELYLGNLSGFLAQTAIDPCIRWGESSNDNIRANCAAIGIPDDYTAAGSSSAEVFQGGGAGFLTPERSKAQTVGLIWTPTFAPISVALDYFEYDVQGQISTLTAANIVGGCYGAPTFPNNFCDMLERNPAGHPQAHMITDVYATYININKQKTRGYDLLARYDNDFAWGKLELEASFTYTTENYYLLFSNSAESGQTRDDLTGYIGFPELVGNLRAGVTRGDFTYTWFMDYVDETSNFDLSPTFTYQGMPNAQRDIWADSRVYHAFSLRYNQPKWSMLVGVRNAFNALPPVVSNGVATRYGNVPAFATQYDLYGRTLFARYNYKF</sequence>
<keyword evidence="2 8" id="KW-0813">Transport</keyword>
<dbReference type="SUPFAM" id="SSF56935">
    <property type="entry name" value="Porins"/>
    <property type="match status" value="1"/>
</dbReference>
<dbReference type="OrthoDB" id="6276154at2"/>
<proteinExistence type="inferred from homology"/>
<organism evidence="13 14">
    <name type="scientific">Luteimonas marina</name>
    <dbReference type="NCBI Taxonomy" id="488485"/>
    <lineage>
        <taxon>Bacteria</taxon>
        <taxon>Pseudomonadati</taxon>
        <taxon>Pseudomonadota</taxon>
        <taxon>Gammaproteobacteria</taxon>
        <taxon>Lysobacterales</taxon>
        <taxon>Lysobacteraceae</taxon>
        <taxon>Luteimonas</taxon>
    </lineage>
</organism>
<keyword evidence="13" id="KW-0675">Receptor</keyword>
<keyword evidence="14" id="KW-1185">Reference proteome</keyword>
<keyword evidence="10" id="KW-0732">Signal</keyword>
<keyword evidence="5 9" id="KW-0798">TonB box</keyword>
<dbReference type="InterPro" id="IPR036942">
    <property type="entry name" value="Beta-barrel_TonB_sf"/>
</dbReference>
<dbReference type="GO" id="GO:0009279">
    <property type="term" value="C:cell outer membrane"/>
    <property type="evidence" value="ECO:0007669"/>
    <property type="project" value="UniProtKB-SubCell"/>
</dbReference>
<feature type="chain" id="PRO_5023033037" evidence="10">
    <location>
        <begin position="32"/>
        <end position="960"/>
    </location>
</feature>
<feature type="domain" description="TonB-dependent receptor plug" evidence="12">
    <location>
        <begin position="72"/>
        <end position="191"/>
    </location>
</feature>
<evidence type="ECO:0000256" key="1">
    <source>
        <dbReference type="ARBA" id="ARBA00004571"/>
    </source>
</evidence>
<dbReference type="EMBL" id="VOHK01000001">
    <property type="protein sequence ID" value="TWT23217.1"/>
    <property type="molecule type" value="Genomic_DNA"/>
</dbReference>
<dbReference type="InterPro" id="IPR039426">
    <property type="entry name" value="TonB-dep_rcpt-like"/>
</dbReference>
<dbReference type="Gene3D" id="2.40.170.20">
    <property type="entry name" value="TonB-dependent receptor, beta-barrel domain"/>
    <property type="match status" value="1"/>
</dbReference>
<comment type="subcellular location">
    <subcellularLocation>
        <location evidence="1 8">Cell outer membrane</location>
        <topology evidence="1 8">Multi-pass membrane protein</topology>
    </subcellularLocation>
</comment>
<accession>A0A5C5UBI1</accession>
<dbReference type="InterPro" id="IPR037066">
    <property type="entry name" value="Plug_dom_sf"/>
</dbReference>
<evidence type="ECO:0000259" key="12">
    <source>
        <dbReference type="Pfam" id="PF07715"/>
    </source>
</evidence>
<reference evidence="13 14" key="1">
    <citation type="journal article" date="2008" name="Int. J. Syst. Evol. Microbiol.">
        <title>Luteimonas marina sp. nov., isolated from seawater.</title>
        <authorList>
            <person name="Baik K.S."/>
            <person name="Park S.C."/>
            <person name="Kim M.S."/>
            <person name="Kim E.M."/>
            <person name="Park C."/>
            <person name="Chun J."/>
            <person name="Seong C.N."/>
        </authorList>
    </citation>
    <scope>NUCLEOTIDE SEQUENCE [LARGE SCALE GENOMIC DNA]</scope>
    <source>
        <strain evidence="13 14">FR1330</strain>
    </source>
</reference>
<evidence type="ECO:0000256" key="4">
    <source>
        <dbReference type="ARBA" id="ARBA00022692"/>
    </source>
</evidence>
<evidence type="ECO:0000256" key="8">
    <source>
        <dbReference type="PROSITE-ProRule" id="PRU01360"/>
    </source>
</evidence>
<evidence type="ECO:0000256" key="10">
    <source>
        <dbReference type="SAM" id="SignalP"/>
    </source>
</evidence>